<dbReference type="InterPro" id="IPR001279">
    <property type="entry name" value="Metallo-B-lactamas"/>
</dbReference>
<dbReference type="GO" id="GO:0046872">
    <property type="term" value="F:metal ion binding"/>
    <property type="evidence" value="ECO:0007669"/>
    <property type="project" value="UniProtKB-KW"/>
</dbReference>
<evidence type="ECO:0000313" key="6">
    <source>
        <dbReference type="EMBL" id="RFS87297.1"/>
    </source>
</evidence>
<dbReference type="SMART" id="SM00849">
    <property type="entry name" value="Lactamase_B"/>
    <property type="match status" value="1"/>
</dbReference>
<accession>A0A372GPH8</accession>
<dbReference type="Gene3D" id="3.60.15.10">
    <property type="entry name" value="Ribonuclease Z/Hydroxyacylglutathione hydrolase-like"/>
    <property type="match status" value="1"/>
</dbReference>
<dbReference type="GO" id="GO:0016787">
    <property type="term" value="F:hydrolase activity"/>
    <property type="evidence" value="ECO:0007669"/>
    <property type="project" value="UniProtKB-KW"/>
</dbReference>
<sequence>MSSVTIQVGRTRVSHVSDGVARGPRKYWFTGVDPAEWMPAVGVSEPDAPFTVTFGGFVVTGDGHVTVVDAGYGHRAHEVPGLADAGGMPAAMAALGIEPEDVDQVVMTHLHSDHCGWLTKDDEGTLTFPNATVLINEREVAYWTSDEVDAIAFNRGVAGEVRPRLRAVQDAGRLHTFDGELRLSDAMTVLPTHGHTPGHVSVLVADGDEAAILAGDVLHHPAHVDHPCWLPSVEYEPSESTRSRQRLAALAADRKAKILAPHFPLPTIVNVDRAPDGHVRSTLNHDVEDAT</sequence>
<protein>
    <submittedName>
        <fullName evidence="6">MBL fold metallo-hydrolase</fullName>
    </submittedName>
</protein>
<keyword evidence="3 6" id="KW-0378">Hydrolase</keyword>
<dbReference type="InterPro" id="IPR036866">
    <property type="entry name" value="RibonucZ/Hydroxyglut_hydro"/>
</dbReference>
<comment type="caution">
    <text evidence="6">The sequence shown here is derived from an EMBL/GenBank/DDBJ whole genome shotgun (WGS) entry which is preliminary data.</text>
</comment>
<evidence type="ECO:0000256" key="3">
    <source>
        <dbReference type="ARBA" id="ARBA00022801"/>
    </source>
</evidence>
<keyword evidence="2" id="KW-0479">Metal-binding</keyword>
<evidence type="ECO:0000313" key="7">
    <source>
        <dbReference type="Proteomes" id="UP000262882"/>
    </source>
</evidence>
<dbReference type="EMBL" id="QVNQ01000001">
    <property type="protein sequence ID" value="RFS87297.1"/>
    <property type="molecule type" value="Genomic_DNA"/>
</dbReference>
<evidence type="ECO:0000256" key="2">
    <source>
        <dbReference type="ARBA" id="ARBA00022723"/>
    </source>
</evidence>
<comment type="similarity">
    <text evidence="1">Belongs to the metallo-beta-lactamase superfamily.</text>
</comment>
<dbReference type="SUPFAM" id="SSF56281">
    <property type="entry name" value="Metallo-hydrolase/oxidoreductase"/>
    <property type="match status" value="1"/>
</dbReference>
<evidence type="ECO:0000259" key="5">
    <source>
        <dbReference type="SMART" id="SM00849"/>
    </source>
</evidence>
<evidence type="ECO:0000256" key="1">
    <source>
        <dbReference type="ARBA" id="ARBA00007749"/>
    </source>
</evidence>
<dbReference type="Proteomes" id="UP000262882">
    <property type="component" value="Unassembled WGS sequence"/>
</dbReference>
<keyword evidence="4" id="KW-0862">Zinc</keyword>
<reference evidence="6 7" key="1">
    <citation type="submission" date="2018-08" db="EMBL/GenBank/DDBJ databases">
        <title>Actinomadura spongicola sp. nov., isolated from marine sponge Leucetta chagosensis.</title>
        <authorList>
            <person name="Li L."/>
            <person name="Lin H.W."/>
        </authorList>
    </citation>
    <scope>NUCLEOTIDE SEQUENCE [LARGE SCALE GENOMIC DNA]</scope>
    <source>
        <strain evidence="6 7">LHW52907</strain>
    </source>
</reference>
<feature type="domain" description="Metallo-beta-lactamase" evidence="5">
    <location>
        <begin position="52"/>
        <end position="262"/>
    </location>
</feature>
<dbReference type="RefSeq" id="WP_117397745.1">
    <property type="nucleotide sequence ID" value="NZ_QVNQ01000001.1"/>
</dbReference>
<organism evidence="6 7">
    <name type="scientific">Actinomadura spongiicola</name>
    <dbReference type="NCBI Taxonomy" id="2303421"/>
    <lineage>
        <taxon>Bacteria</taxon>
        <taxon>Bacillati</taxon>
        <taxon>Actinomycetota</taxon>
        <taxon>Actinomycetes</taxon>
        <taxon>Streptosporangiales</taxon>
        <taxon>Thermomonosporaceae</taxon>
        <taxon>Actinomadura</taxon>
    </lineage>
</organism>
<keyword evidence="7" id="KW-1185">Reference proteome</keyword>
<dbReference type="PANTHER" id="PTHR42978">
    <property type="entry name" value="QUORUM-QUENCHING LACTONASE YTNP-RELATED-RELATED"/>
    <property type="match status" value="1"/>
</dbReference>
<dbReference type="OrthoDB" id="5177904at2"/>
<dbReference type="Pfam" id="PF00753">
    <property type="entry name" value="Lactamase_B"/>
    <property type="match status" value="1"/>
</dbReference>
<proteinExistence type="inferred from homology"/>
<dbReference type="InterPro" id="IPR051013">
    <property type="entry name" value="MBL_superfamily_lactonases"/>
</dbReference>
<dbReference type="AlphaFoldDB" id="A0A372GPH8"/>
<gene>
    <name evidence="6" type="ORF">D0T12_03400</name>
</gene>
<evidence type="ECO:0000256" key="4">
    <source>
        <dbReference type="ARBA" id="ARBA00022833"/>
    </source>
</evidence>
<name>A0A372GPH8_9ACTN</name>